<dbReference type="SMART" id="SM00014">
    <property type="entry name" value="acidPPc"/>
    <property type="match status" value="1"/>
</dbReference>
<proteinExistence type="predicted"/>
<feature type="signal peptide" evidence="1">
    <location>
        <begin position="1"/>
        <end position="24"/>
    </location>
</feature>
<dbReference type="Pfam" id="PF01569">
    <property type="entry name" value="PAP2"/>
    <property type="match status" value="1"/>
</dbReference>
<evidence type="ECO:0000313" key="3">
    <source>
        <dbReference type="EMBL" id="MEE2030916.1"/>
    </source>
</evidence>
<evidence type="ECO:0000259" key="2">
    <source>
        <dbReference type="SMART" id="SM00014"/>
    </source>
</evidence>
<dbReference type="Gene3D" id="1.20.144.10">
    <property type="entry name" value="Phosphatidic acid phosphatase type 2/haloperoxidase"/>
    <property type="match status" value="1"/>
</dbReference>
<accession>A0ABU7JLJ5</accession>
<keyword evidence="1" id="KW-0732">Signal</keyword>
<dbReference type="SUPFAM" id="SSF48317">
    <property type="entry name" value="Acid phosphatase/Vanadium-dependent haloperoxidase"/>
    <property type="match status" value="1"/>
</dbReference>
<comment type="caution">
    <text evidence="3">The sequence shown here is derived from an EMBL/GenBank/DDBJ whole genome shotgun (WGS) entry which is preliminary data.</text>
</comment>
<organism evidence="3 4">
    <name type="scientific">Rhodococcus chondri</name>
    <dbReference type="NCBI Taxonomy" id="3065941"/>
    <lineage>
        <taxon>Bacteria</taxon>
        <taxon>Bacillati</taxon>
        <taxon>Actinomycetota</taxon>
        <taxon>Actinomycetes</taxon>
        <taxon>Mycobacteriales</taxon>
        <taxon>Nocardiaceae</taxon>
        <taxon>Rhodococcus</taxon>
    </lineage>
</organism>
<feature type="domain" description="Phosphatidic acid phosphatase type 2/haloperoxidase" evidence="2">
    <location>
        <begin position="127"/>
        <end position="249"/>
    </location>
</feature>
<evidence type="ECO:0000256" key="1">
    <source>
        <dbReference type="SAM" id="SignalP"/>
    </source>
</evidence>
<feature type="chain" id="PRO_5046945445" evidence="1">
    <location>
        <begin position="25"/>
        <end position="372"/>
    </location>
</feature>
<protein>
    <submittedName>
        <fullName evidence="3">Phosphatase PAP2 family protein</fullName>
    </submittedName>
</protein>
<dbReference type="Proteomes" id="UP001331936">
    <property type="component" value="Unassembled WGS sequence"/>
</dbReference>
<keyword evidence="4" id="KW-1185">Reference proteome</keyword>
<dbReference type="EMBL" id="JAUZMZ010000006">
    <property type="protein sequence ID" value="MEE2030916.1"/>
    <property type="molecule type" value="Genomic_DNA"/>
</dbReference>
<dbReference type="InterPro" id="IPR001011">
    <property type="entry name" value="Acid_Pase_classA_bac"/>
</dbReference>
<dbReference type="InterPro" id="IPR036938">
    <property type="entry name" value="PAP2/HPO_sf"/>
</dbReference>
<dbReference type="CDD" id="cd03397">
    <property type="entry name" value="PAP2_acid_phosphatase"/>
    <property type="match status" value="1"/>
</dbReference>
<sequence>MKFRRYAGVLAVAMMAVSAPVAYANPAPFALPDLIGPYLSDIPARGNYIGVLDAFTEIRGARPDLVQRNLDLAVEINNAASAVEQQRALFDSDHDRLVSLSDGLGRGLGDVFRVALDEGRLPKVEVLLGSDLARAGGIVNSTLVEKQHWSNPRPFEVAPERIHYSFGDGISGAADPYAEVFGTSSYPSGHTAQAYWKGILLADMLPELAPQILTRASEVGHSRIVLGLHYPLDVMGARIMGQAAAADRLNDPAFAGLIDEAEVELRSELERAVGAPIDEYVASDVPYRRLDVARAEYRERMTYGFDPIAPTIVNDIPADATVLLRSVAPHLTDDERLNILRRTAIPAGYPLERTGGDGGWLRIDLAAAYAVL</sequence>
<dbReference type="InterPro" id="IPR000326">
    <property type="entry name" value="PAP2/HPO"/>
</dbReference>
<evidence type="ECO:0000313" key="4">
    <source>
        <dbReference type="Proteomes" id="UP001331936"/>
    </source>
</evidence>
<gene>
    <name evidence="3" type="ORF">Q8814_02100</name>
</gene>
<name>A0ABU7JLJ5_9NOCA</name>
<dbReference type="RefSeq" id="WP_330150337.1">
    <property type="nucleotide sequence ID" value="NZ_JAUZMZ010000006.1"/>
</dbReference>
<reference evidence="3 4" key="1">
    <citation type="submission" date="2023-08" db="EMBL/GenBank/DDBJ databases">
        <authorList>
            <person name="Girao M."/>
            <person name="Carvalho M.F."/>
        </authorList>
    </citation>
    <scope>NUCLEOTIDE SEQUENCE [LARGE SCALE GENOMIC DNA]</scope>
    <source>
        <strain evidence="3 4">CC-R104</strain>
    </source>
</reference>